<feature type="transmembrane region" description="Helical" evidence="1">
    <location>
        <begin position="124"/>
        <end position="146"/>
    </location>
</feature>
<accession>A0A1S8SEJ1</accession>
<feature type="transmembrane region" description="Helical" evidence="1">
    <location>
        <begin position="12"/>
        <end position="40"/>
    </location>
</feature>
<dbReference type="AlphaFoldDB" id="A0A1S8SEJ1"/>
<keyword evidence="1" id="KW-0812">Transmembrane</keyword>
<sequence length="230" mass="26910">MKEFYDKPIYAITNYIIGLCLSSIYMGICNILLILFLILTALSPDNFSLCLLFICLIPLGPSLGALYSTIGKIIRERDIYFSSTFWNSYRKNFLSNLRLWLTELIVITIFFIDFKYFYVNMPQIGIHLVIALLMAISIVIWVYAFSINSRFEIKLKDLIILSLYFMIKKFPTTILKVIVLALAYYLLKSVSIVFLIFVPSIVCTIFTYYDKDIFREVENKFRSHVQDHLK</sequence>
<evidence type="ECO:0000256" key="1">
    <source>
        <dbReference type="SAM" id="Phobius"/>
    </source>
</evidence>
<evidence type="ECO:0000313" key="3">
    <source>
        <dbReference type="Proteomes" id="UP000190973"/>
    </source>
</evidence>
<dbReference type="InterPro" id="IPR006938">
    <property type="entry name" value="DUF624"/>
</dbReference>
<proteinExistence type="predicted"/>
<dbReference type="Pfam" id="PF04854">
    <property type="entry name" value="DUF624"/>
    <property type="match status" value="1"/>
</dbReference>
<dbReference type="RefSeq" id="WP_077837708.1">
    <property type="nucleotide sequence ID" value="NZ_JABTAE010000001.1"/>
</dbReference>
<keyword evidence="1" id="KW-1133">Transmembrane helix</keyword>
<comment type="caution">
    <text evidence="2">The sequence shown here is derived from an EMBL/GenBank/DDBJ whole genome shotgun (WGS) entry which is preliminary data.</text>
</comment>
<name>A0A1S8SEJ1_CLOBE</name>
<feature type="transmembrane region" description="Helical" evidence="1">
    <location>
        <begin position="192"/>
        <end position="209"/>
    </location>
</feature>
<evidence type="ECO:0000313" key="2">
    <source>
        <dbReference type="EMBL" id="OOM63525.1"/>
    </source>
</evidence>
<feature type="transmembrane region" description="Helical" evidence="1">
    <location>
        <begin position="158"/>
        <end position="186"/>
    </location>
</feature>
<feature type="transmembrane region" description="Helical" evidence="1">
    <location>
        <begin position="46"/>
        <end position="67"/>
    </location>
</feature>
<reference evidence="2 3" key="1">
    <citation type="submission" date="2016-05" db="EMBL/GenBank/DDBJ databases">
        <title>Microbial solvent formation.</title>
        <authorList>
            <person name="Poehlein A."/>
            <person name="Montoya Solano J.D."/>
            <person name="Flitsch S."/>
            <person name="Krabben P."/>
            <person name="Duerre P."/>
            <person name="Daniel R."/>
        </authorList>
    </citation>
    <scope>NUCLEOTIDE SEQUENCE [LARGE SCALE GENOMIC DNA]</scope>
    <source>
        <strain evidence="2 3">DSM 53</strain>
    </source>
</reference>
<organism evidence="2 3">
    <name type="scientific">Clostridium beijerinckii</name>
    <name type="common">Clostridium MP</name>
    <dbReference type="NCBI Taxonomy" id="1520"/>
    <lineage>
        <taxon>Bacteria</taxon>
        <taxon>Bacillati</taxon>
        <taxon>Bacillota</taxon>
        <taxon>Clostridia</taxon>
        <taxon>Eubacteriales</taxon>
        <taxon>Clostridiaceae</taxon>
        <taxon>Clostridium</taxon>
    </lineage>
</organism>
<dbReference type="EMBL" id="LZZI01000011">
    <property type="protein sequence ID" value="OOM63525.1"/>
    <property type="molecule type" value="Genomic_DNA"/>
</dbReference>
<evidence type="ECO:0008006" key="4">
    <source>
        <dbReference type="Google" id="ProtNLM"/>
    </source>
</evidence>
<feature type="transmembrane region" description="Helical" evidence="1">
    <location>
        <begin position="99"/>
        <end position="118"/>
    </location>
</feature>
<dbReference type="Proteomes" id="UP000190973">
    <property type="component" value="Unassembled WGS sequence"/>
</dbReference>
<keyword evidence="1" id="KW-0472">Membrane</keyword>
<protein>
    <recommendedName>
        <fullName evidence="4">DUF624 domain-containing protein</fullName>
    </recommendedName>
</protein>
<gene>
    <name evidence="2" type="ORF">CLBCK_09360</name>
</gene>